<protein>
    <recommendedName>
        <fullName evidence="4">DUF3093 family protein</fullName>
    </recommendedName>
</protein>
<dbReference type="OrthoDB" id="4773470at2"/>
<dbReference type="Proteomes" id="UP000294927">
    <property type="component" value="Unassembled WGS sequence"/>
</dbReference>
<name>A0A4R7VCY2_9PSEU</name>
<keyword evidence="1" id="KW-1133">Transmembrane helix</keyword>
<dbReference type="EMBL" id="SOCP01000010">
    <property type="protein sequence ID" value="TDV46983.1"/>
    <property type="molecule type" value="Genomic_DNA"/>
</dbReference>
<dbReference type="AlphaFoldDB" id="A0A4R7VCY2"/>
<comment type="caution">
    <text evidence="2">The sequence shown here is derived from an EMBL/GenBank/DDBJ whole genome shotgun (WGS) entry which is preliminary data.</text>
</comment>
<evidence type="ECO:0000256" key="1">
    <source>
        <dbReference type="SAM" id="Phobius"/>
    </source>
</evidence>
<evidence type="ECO:0008006" key="4">
    <source>
        <dbReference type="Google" id="ProtNLM"/>
    </source>
</evidence>
<dbReference type="RefSeq" id="WP_133905492.1">
    <property type="nucleotide sequence ID" value="NZ_SOCP01000010.1"/>
</dbReference>
<reference evidence="2 3" key="1">
    <citation type="submission" date="2019-03" db="EMBL/GenBank/DDBJ databases">
        <title>Genomic Encyclopedia of Archaeal and Bacterial Type Strains, Phase II (KMG-II): from individual species to whole genera.</title>
        <authorList>
            <person name="Goeker M."/>
        </authorList>
    </citation>
    <scope>NUCLEOTIDE SEQUENCE [LARGE SCALE GENOMIC DNA]</scope>
    <source>
        <strain evidence="2 3">DSM 45499</strain>
    </source>
</reference>
<evidence type="ECO:0000313" key="3">
    <source>
        <dbReference type="Proteomes" id="UP000294927"/>
    </source>
</evidence>
<proteinExistence type="predicted"/>
<keyword evidence="1" id="KW-0812">Transmembrane</keyword>
<gene>
    <name evidence="2" type="ORF">CLV71_110166</name>
</gene>
<keyword evidence="3" id="KW-1185">Reference proteome</keyword>
<sequence>MTDQPVLYTEPGSSRWPLLWGPAFAAIGAGLEATTGPVHGVEWLIVGIVLFGVAALWVNARRKVYRVELTPTTLWQGREELDAKTITKVTDVGAAAGARVLGGGWTSPRKTTEVPLRLDDGTVVIAWAQDGEALRAALVRLVEEE</sequence>
<keyword evidence="1" id="KW-0472">Membrane</keyword>
<evidence type="ECO:0000313" key="2">
    <source>
        <dbReference type="EMBL" id="TDV46983.1"/>
    </source>
</evidence>
<accession>A0A4R7VCY2</accession>
<feature type="transmembrane region" description="Helical" evidence="1">
    <location>
        <begin position="43"/>
        <end position="60"/>
    </location>
</feature>
<organism evidence="2 3">
    <name type="scientific">Actinophytocola oryzae</name>
    <dbReference type="NCBI Taxonomy" id="502181"/>
    <lineage>
        <taxon>Bacteria</taxon>
        <taxon>Bacillati</taxon>
        <taxon>Actinomycetota</taxon>
        <taxon>Actinomycetes</taxon>
        <taxon>Pseudonocardiales</taxon>
        <taxon>Pseudonocardiaceae</taxon>
    </lineage>
</organism>